<dbReference type="SUPFAM" id="SSF51445">
    <property type="entry name" value="(Trans)glycosidases"/>
    <property type="match status" value="1"/>
</dbReference>
<dbReference type="Gene3D" id="3.40.50.1700">
    <property type="entry name" value="Glycoside hydrolase family 3 C-terminal domain"/>
    <property type="match status" value="1"/>
</dbReference>
<dbReference type="RefSeq" id="WP_192027128.1">
    <property type="nucleotide sequence ID" value="NZ_JACYTN010000031.1"/>
</dbReference>
<keyword evidence="5" id="KW-0326">Glycosidase</keyword>
<gene>
    <name evidence="9" type="ORF">IFO66_21720</name>
</gene>
<name>A0ABR9B3I6_9BACL</name>
<dbReference type="EMBL" id="JACYTN010000031">
    <property type="protein sequence ID" value="MBD8500910.1"/>
    <property type="molecule type" value="Genomic_DNA"/>
</dbReference>
<protein>
    <recommendedName>
        <fullName evidence="3">beta-N-acetylhexosaminidase</fullName>
        <ecNumber evidence="3">3.2.1.52</ecNumber>
    </recommendedName>
</protein>
<evidence type="ECO:0000256" key="4">
    <source>
        <dbReference type="ARBA" id="ARBA00022801"/>
    </source>
</evidence>
<evidence type="ECO:0000256" key="5">
    <source>
        <dbReference type="ARBA" id="ARBA00023295"/>
    </source>
</evidence>
<evidence type="ECO:0000313" key="9">
    <source>
        <dbReference type="EMBL" id="MBD8500910.1"/>
    </source>
</evidence>
<evidence type="ECO:0000259" key="8">
    <source>
        <dbReference type="Pfam" id="PF01915"/>
    </source>
</evidence>
<feature type="chain" id="PRO_5045442618" description="beta-N-acetylhexosaminidase" evidence="6">
    <location>
        <begin position="23"/>
        <end position="607"/>
    </location>
</feature>
<dbReference type="InterPro" id="IPR036962">
    <property type="entry name" value="Glyco_hydro_3_N_sf"/>
</dbReference>
<evidence type="ECO:0000256" key="1">
    <source>
        <dbReference type="ARBA" id="ARBA00001231"/>
    </source>
</evidence>
<evidence type="ECO:0000256" key="3">
    <source>
        <dbReference type="ARBA" id="ARBA00012663"/>
    </source>
</evidence>
<evidence type="ECO:0000313" key="10">
    <source>
        <dbReference type="Proteomes" id="UP000634529"/>
    </source>
</evidence>
<proteinExistence type="inferred from homology"/>
<dbReference type="Pfam" id="PF00933">
    <property type="entry name" value="Glyco_hydro_3"/>
    <property type="match status" value="1"/>
</dbReference>
<dbReference type="SUPFAM" id="SSF52279">
    <property type="entry name" value="Beta-D-glucan exohydrolase, C-terminal domain"/>
    <property type="match status" value="1"/>
</dbReference>
<evidence type="ECO:0000256" key="6">
    <source>
        <dbReference type="SAM" id="SignalP"/>
    </source>
</evidence>
<keyword evidence="10" id="KW-1185">Reference proteome</keyword>
<sequence length="607" mass="65906">MNKKVASIMMCLLVFTAVISNAWNVSSASPNVSPIPLAGNQSETVKNVTVEAIVGSNMPIEEKAKKIVTLMNDKEKIGQLVMYTPTNQADPFSEKMIKEYNVGSALITAIMRNTVETAKFTNDLQALASQSRLGIPLFISGDMENGTAQRVPATGIILPRQMAIGATRSIEYAEQAARITAKEAKAMGFQWSYSPVVDVNSNMENPVIGVRSFGEQTQMVSDMAVAQLKGYQSEGVLSSAKHFPGHGDTDFDTHTTLSKVSYSEDVLRQVHLPPFKAVIDQGIESIMTSHIIIEAIDPTLPATLSKKVLTGLLREDLGFKGMIITDAMVMDAISKNWGAGEAAVMAINAGADIVMANGSAADQIETLDALYSALQAGKIEKSRVDDAVTRIITYKLKMKTFDNRYVDVNQAVKIVGNEDHWNRSYQMALDSITLLKNDSVLPFNPRSDEKTLVVSMAYAERIAKMVRAVSKGEVLAYQAAPAMGEPLDATEEAIQGALAKAKLVDRIIVFTQSDRKIPKGQIDLVNQLIATGKPVVTVALGNPSDIVSLPNAKAYIAAYAADTWYWTTPVPISWNASIEVIFGTNPKGKLPVTLSKEYPRDFGLSYR</sequence>
<dbReference type="PANTHER" id="PTHR30480:SF13">
    <property type="entry name" value="BETA-HEXOSAMINIDASE"/>
    <property type="match status" value="1"/>
</dbReference>
<dbReference type="InterPro" id="IPR050226">
    <property type="entry name" value="NagZ_Beta-hexosaminidase"/>
</dbReference>
<organism evidence="9 10">
    <name type="scientific">Paenibacillus arenosi</name>
    <dbReference type="NCBI Taxonomy" id="2774142"/>
    <lineage>
        <taxon>Bacteria</taxon>
        <taxon>Bacillati</taxon>
        <taxon>Bacillota</taxon>
        <taxon>Bacilli</taxon>
        <taxon>Bacillales</taxon>
        <taxon>Paenibacillaceae</taxon>
        <taxon>Paenibacillus</taxon>
    </lineage>
</organism>
<comment type="caution">
    <text evidence="9">The sequence shown here is derived from an EMBL/GenBank/DDBJ whole genome shotgun (WGS) entry which is preliminary data.</text>
</comment>
<comment type="catalytic activity">
    <reaction evidence="1">
        <text>Hydrolysis of terminal non-reducing N-acetyl-D-hexosamine residues in N-acetyl-beta-D-hexosaminides.</text>
        <dbReference type="EC" id="3.2.1.52"/>
    </reaction>
</comment>
<dbReference type="PRINTS" id="PR00133">
    <property type="entry name" value="GLHYDRLASE3"/>
</dbReference>
<dbReference type="InterPro" id="IPR036881">
    <property type="entry name" value="Glyco_hydro_3_C_sf"/>
</dbReference>
<feature type="domain" description="Glycoside hydrolase family 3 N-terminal" evidence="7">
    <location>
        <begin position="75"/>
        <end position="393"/>
    </location>
</feature>
<feature type="domain" description="Glycoside hydrolase family 3 C-terminal" evidence="8">
    <location>
        <begin position="432"/>
        <end position="597"/>
    </location>
</feature>
<feature type="signal peptide" evidence="6">
    <location>
        <begin position="1"/>
        <end position="22"/>
    </location>
</feature>
<dbReference type="Pfam" id="PF01915">
    <property type="entry name" value="Glyco_hydro_3_C"/>
    <property type="match status" value="1"/>
</dbReference>
<dbReference type="InterPro" id="IPR001764">
    <property type="entry name" value="Glyco_hydro_3_N"/>
</dbReference>
<keyword evidence="6" id="KW-0732">Signal</keyword>
<dbReference type="InterPro" id="IPR002772">
    <property type="entry name" value="Glyco_hydro_3_C"/>
</dbReference>
<dbReference type="EC" id="3.2.1.52" evidence="3"/>
<keyword evidence="4 9" id="KW-0378">Hydrolase</keyword>
<dbReference type="PANTHER" id="PTHR30480">
    <property type="entry name" value="BETA-HEXOSAMINIDASE-RELATED"/>
    <property type="match status" value="1"/>
</dbReference>
<accession>A0ABR9B3I6</accession>
<dbReference type="Proteomes" id="UP000634529">
    <property type="component" value="Unassembled WGS sequence"/>
</dbReference>
<reference evidence="9 10" key="1">
    <citation type="submission" date="2020-09" db="EMBL/GenBank/DDBJ databases">
        <title>Paenibacillus sp. CAU 1523 isolated from sand of Haeundae Beach.</title>
        <authorList>
            <person name="Kim W."/>
        </authorList>
    </citation>
    <scope>NUCLEOTIDE SEQUENCE [LARGE SCALE GENOMIC DNA]</scope>
    <source>
        <strain evidence="9 10">CAU 1523</strain>
    </source>
</reference>
<dbReference type="GO" id="GO:0016787">
    <property type="term" value="F:hydrolase activity"/>
    <property type="evidence" value="ECO:0007669"/>
    <property type="project" value="UniProtKB-KW"/>
</dbReference>
<dbReference type="InterPro" id="IPR017853">
    <property type="entry name" value="GH"/>
</dbReference>
<comment type="similarity">
    <text evidence="2">Belongs to the glycosyl hydrolase 3 family.</text>
</comment>
<evidence type="ECO:0000259" key="7">
    <source>
        <dbReference type="Pfam" id="PF00933"/>
    </source>
</evidence>
<dbReference type="Gene3D" id="3.20.20.300">
    <property type="entry name" value="Glycoside hydrolase, family 3, N-terminal domain"/>
    <property type="match status" value="1"/>
</dbReference>
<evidence type="ECO:0000256" key="2">
    <source>
        <dbReference type="ARBA" id="ARBA00005336"/>
    </source>
</evidence>